<sequence>MLSSDDKQKYMQLAIAQAKEAEKQGEVPIGAVVVDPDGKVIGTGYNRRELDEDATQHAEMIAIKEACKNLGMWRLIDCSLFVTLEPCPMCAGAIINSRIKDVYFGALDPKAGACGSVVDLFTVEKFNHHPHAIRGLYRDQCAQMLKDFFRAIRQKQKKQNGLKRKKTINFLKQ</sequence>
<comment type="function">
    <text evidence="8">Catalyzes the deamination of adenosine to inosine at the wobble position 34 of tRNA(Arg2).</text>
</comment>
<evidence type="ECO:0000256" key="2">
    <source>
        <dbReference type="ARBA" id="ARBA00011738"/>
    </source>
</evidence>
<dbReference type="InterPro" id="IPR016193">
    <property type="entry name" value="Cytidine_deaminase-like"/>
</dbReference>
<accession>A0ABS1LTR4</accession>
<dbReference type="PANTHER" id="PTHR11079:SF202">
    <property type="entry name" value="TRNA-SPECIFIC ADENOSINE DEAMINASE"/>
    <property type="match status" value="1"/>
</dbReference>
<dbReference type="PROSITE" id="PS00903">
    <property type="entry name" value="CYT_DCMP_DEAMINASES_1"/>
    <property type="match status" value="1"/>
</dbReference>
<keyword evidence="6 8" id="KW-0862">Zinc</keyword>
<dbReference type="SUPFAM" id="SSF53927">
    <property type="entry name" value="Cytidine deaminase-like"/>
    <property type="match status" value="1"/>
</dbReference>
<feature type="binding site" evidence="8">
    <location>
        <position position="87"/>
    </location>
    <ligand>
        <name>Zn(2+)</name>
        <dbReference type="ChEBI" id="CHEBI:29105"/>
        <note>catalytic</note>
    </ligand>
</feature>
<protein>
    <recommendedName>
        <fullName evidence="8">tRNA-specific adenosine deaminase</fullName>
        <ecNumber evidence="8">3.5.4.33</ecNumber>
    </recommendedName>
</protein>
<dbReference type="PANTHER" id="PTHR11079">
    <property type="entry name" value="CYTOSINE DEAMINASE FAMILY MEMBER"/>
    <property type="match status" value="1"/>
</dbReference>
<dbReference type="Proteomes" id="UP000640912">
    <property type="component" value="Unassembled WGS sequence"/>
</dbReference>
<dbReference type="PROSITE" id="PS51747">
    <property type="entry name" value="CYT_DCMP_DEAMINASES_2"/>
    <property type="match status" value="1"/>
</dbReference>
<dbReference type="Gene3D" id="3.40.140.10">
    <property type="entry name" value="Cytidine Deaminase, domain 2"/>
    <property type="match status" value="1"/>
</dbReference>
<organism evidence="10 11">
    <name type="scientific">Lactobacillus kitasatonis</name>
    <dbReference type="NCBI Taxonomy" id="237446"/>
    <lineage>
        <taxon>Bacteria</taxon>
        <taxon>Bacillati</taxon>
        <taxon>Bacillota</taxon>
        <taxon>Bacilli</taxon>
        <taxon>Lactobacillales</taxon>
        <taxon>Lactobacillaceae</taxon>
        <taxon>Lactobacillus</taxon>
    </lineage>
</organism>
<keyword evidence="5 8" id="KW-0378">Hydrolase</keyword>
<evidence type="ECO:0000313" key="10">
    <source>
        <dbReference type="EMBL" id="MBL1071570.1"/>
    </source>
</evidence>
<dbReference type="InterPro" id="IPR016192">
    <property type="entry name" value="APOBEC/CMP_deaminase_Zn-bd"/>
</dbReference>
<feature type="active site" description="Proton donor" evidence="8">
    <location>
        <position position="59"/>
    </location>
</feature>
<comment type="catalytic activity">
    <reaction evidence="7 8">
        <text>adenosine(34) in tRNA + H2O + H(+) = inosine(34) in tRNA + NH4(+)</text>
        <dbReference type="Rhea" id="RHEA:43168"/>
        <dbReference type="Rhea" id="RHEA-COMP:10373"/>
        <dbReference type="Rhea" id="RHEA-COMP:10374"/>
        <dbReference type="ChEBI" id="CHEBI:15377"/>
        <dbReference type="ChEBI" id="CHEBI:15378"/>
        <dbReference type="ChEBI" id="CHEBI:28938"/>
        <dbReference type="ChEBI" id="CHEBI:74411"/>
        <dbReference type="ChEBI" id="CHEBI:82852"/>
        <dbReference type="EC" id="3.5.4.33"/>
    </reaction>
</comment>
<reference evidence="10 11" key="1">
    <citation type="journal article" date="2021" name="Microorganisms">
        <title>Dual Inhibition of Salmonella enterica and Clostridium perfringens by New Probiotic Candidates Isolated from Chicken Intestinal Mucosa.</title>
        <authorList>
            <person name="Lone A."/>
            <person name="Mottawea W."/>
            <person name="Ait Chait Y."/>
            <person name="Hammami R."/>
        </authorList>
    </citation>
    <scope>NUCLEOTIDE SEQUENCE [LARGE SCALE GENOMIC DNA]</scope>
    <source>
        <strain evidence="10 11">A12</strain>
    </source>
</reference>
<dbReference type="CDD" id="cd01285">
    <property type="entry name" value="nucleoside_deaminase"/>
    <property type="match status" value="1"/>
</dbReference>
<evidence type="ECO:0000256" key="5">
    <source>
        <dbReference type="ARBA" id="ARBA00022801"/>
    </source>
</evidence>
<feature type="binding site" evidence="8">
    <location>
        <position position="57"/>
    </location>
    <ligand>
        <name>Zn(2+)</name>
        <dbReference type="ChEBI" id="CHEBI:29105"/>
        <note>catalytic</note>
    </ligand>
</feature>
<evidence type="ECO:0000259" key="9">
    <source>
        <dbReference type="PROSITE" id="PS51747"/>
    </source>
</evidence>
<dbReference type="EMBL" id="JAEHNR010000022">
    <property type="protein sequence ID" value="MBL1071570.1"/>
    <property type="molecule type" value="Genomic_DNA"/>
</dbReference>
<keyword evidence="3 8" id="KW-0819">tRNA processing</keyword>
<comment type="cofactor">
    <cofactor evidence="8">
        <name>Zn(2+)</name>
        <dbReference type="ChEBI" id="CHEBI:29105"/>
    </cofactor>
    <text evidence="8">Binds 1 zinc ion per subunit.</text>
</comment>
<evidence type="ECO:0000256" key="3">
    <source>
        <dbReference type="ARBA" id="ARBA00022694"/>
    </source>
</evidence>
<dbReference type="InterPro" id="IPR028883">
    <property type="entry name" value="tRNA_aden_deaminase"/>
</dbReference>
<dbReference type="RefSeq" id="WP_202017734.1">
    <property type="nucleotide sequence ID" value="NZ_JAEHNR010000022.1"/>
</dbReference>
<keyword evidence="4 8" id="KW-0479">Metal-binding</keyword>
<dbReference type="HAMAP" id="MF_00972">
    <property type="entry name" value="tRNA_aden_deaminase"/>
    <property type="match status" value="1"/>
</dbReference>
<dbReference type="EC" id="3.5.4.33" evidence="8"/>
<evidence type="ECO:0000256" key="8">
    <source>
        <dbReference type="HAMAP-Rule" id="MF_00972"/>
    </source>
</evidence>
<evidence type="ECO:0000313" key="11">
    <source>
        <dbReference type="Proteomes" id="UP000640912"/>
    </source>
</evidence>
<gene>
    <name evidence="8" type="primary">tadA</name>
    <name evidence="10" type="ORF">JEM47_03460</name>
</gene>
<feature type="binding site" evidence="8">
    <location>
        <position position="90"/>
    </location>
    <ligand>
        <name>Zn(2+)</name>
        <dbReference type="ChEBI" id="CHEBI:29105"/>
        <note>catalytic</note>
    </ligand>
</feature>
<evidence type="ECO:0000256" key="7">
    <source>
        <dbReference type="ARBA" id="ARBA00048045"/>
    </source>
</evidence>
<dbReference type="NCBIfam" id="NF008113">
    <property type="entry name" value="PRK10860.1"/>
    <property type="match status" value="1"/>
</dbReference>
<comment type="similarity">
    <text evidence="1">Belongs to the cytidine and deoxycytidylate deaminase family. ADAT2 subfamily.</text>
</comment>
<evidence type="ECO:0000256" key="1">
    <source>
        <dbReference type="ARBA" id="ARBA00010669"/>
    </source>
</evidence>
<dbReference type="InterPro" id="IPR058535">
    <property type="entry name" value="MafB19-deam"/>
</dbReference>
<proteinExistence type="inferred from homology"/>
<dbReference type="Pfam" id="PF14437">
    <property type="entry name" value="MafB19-deam"/>
    <property type="match status" value="1"/>
</dbReference>
<keyword evidence="11" id="KW-1185">Reference proteome</keyword>
<evidence type="ECO:0000256" key="4">
    <source>
        <dbReference type="ARBA" id="ARBA00022723"/>
    </source>
</evidence>
<feature type="domain" description="CMP/dCMP-type deaminase" evidence="9">
    <location>
        <begin position="5"/>
        <end position="116"/>
    </location>
</feature>
<comment type="subunit">
    <text evidence="2 8">Homodimer.</text>
</comment>
<name>A0ABS1LTR4_9LACO</name>
<comment type="caution">
    <text evidence="10">The sequence shown here is derived from an EMBL/GenBank/DDBJ whole genome shotgun (WGS) entry which is preliminary data.</text>
</comment>
<dbReference type="InterPro" id="IPR002125">
    <property type="entry name" value="CMP_dCMP_dom"/>
</dbReference>
<evidence type="ECO:0000256" key="6">
    <source>
        <dbReference type="ARBA" id="ARBA00022833"/>
    </source>
</evidence>